<accession>A0A9Q7AT22</accession>
<evidence type="ECO:0000313" key="1">
    <source>
        <dbReference type="EMBL" id="QTX33441.1"/>
    </source>
</evidence>
<dbReference type="EMBL" id="CP072943">
    <property type="protein sequence ID" value="QTX33441.1"/>
    <property type="molecule type" value="Genomic_DNA"/>
</dbReference>
<gene>
    <name evidence="1" type="ORF">KAR29_06105</name>
</gene>
<dbReference type="AlphaFoldDB" id="A0A9Q7AT22"/>
<sequence length="384" mass="40563">MTDPDFSGSNLRCVVVSDGIRGHLHQARGLALWISRLSAASVREVDVPALKGLGRFLCLKMAVRRLPSATADEAHAWLVASGGTELLAALDDVGGPETLFIAAGSSAAPYCLALARIKGSRSAVIMTPSVLGTAPFDFAVVPTHDGPIGSDRLFVTLGAPNHIDLPDLEEAASDLIRSVPPRSERIVALLLGGSDGNYRIDAAWARERLAPVRAQAERLGADLYVTTSRRTGKGTDDALEALFAGSPSLRMLLLASREAANPVPAMLGLATHVICTDDSVSMVSEAATAGFRVGLLRARRRGGVVATFQEGVGRLVASGLLPSSALSGAPRFDRLFRSLAERGSLVDLTVEDDLEAFLASSSQRGEPLDEARRAAAWIVERWRG</sequence>
<proteinExistence type="predicted"/>
<dbReference type="InterPro" id="IPR009367">
    <property type="entry name" value="Elm1-like"/>
</dbReference>
<name>A0A9Q7AT22_9BACT</name>
<dbReference type="KEGG" id="aram:KAR29_06105"/>
<dbReference type="RefSeq" id="WP_274374728.1">
    <property type="nucleotide sequence ID" value="NZ_CP072943.1"/>
</dbReference>
<protein>
    <submittedName>
        <fullName evidence="1">Mitochondrial fission ELM1 family protein</fullName>
    </submittedName>
</protein>
<dbReference type="Proteomes" id="UP000671879">
    <property type="component" value="Chromosome"/>
</dbReference>
<dbReference type="Pfam" id="PF06258">
    <property type="entry name" value="Mito_fiss_Elm1"/>
    <property type="match status" value="1"/>
</dbReference>
<evidence type="ECO:0000313" key="2">
    <source>
        <dbReference type="Proteomes" id="UP000671879"/>
    </source>
</evidence>
<keyword evidence="2" id="KW-1185">Reference proteome</keyword>
<organism evidence="1 2">
    <name type="scientific">Aminithiophilus ramosus</name>
    <dbReference type="NCBI Taxonomy" id="3029084"/>
    <lineage>
        <taxon>Bacteria</taxon>
        <taxon>Thermotogati</taxon>
        <taxon>Synergistota</taxon>
        <taxon>Synergistia</taxon>
        <taxon>Synergistales</taxon>
        <taxon>Aminithiophilaceae</taxon>
        <taxon>Aminithiophilus</taxon>
    </lineage>
</organism>
<reference evidence="2" key="1">
    <citation type="submission" date="2021-04" db="EMBL/GenBank/DDBJ databases">
        <title>A novel Synergistetes isolate from a pyrite-forming mixed culture.</title>
        <authorList>
            <person name="Bunk B."/>
            <person name="Sproer C."/>
            <person name="Spring S."/>
            <person name="Pester M."/>
        </authorList>
    </citation>
    <scope>NUCLEOTIDE SEQUENCE [LARGE SCALE GENOMIC DNA]</scope>
    <source>
        <strain evidence="2">J.5.4.2-T.3.5.2</strain>
    </source>
</reference>